<dbReference type="Pfam" id="PF06181">
    <property type="entry name" value="Urate_ox_N"/>
    <property type="match status" value="1"/>
</dbReference>
<keyword evidence="3 4" id="KW-0408">Iron</keyword>
<organism evidence="7 8">
    <name type="scientific">Pseudomonas kilonensis</name>
    <dbReference type="NCBI Taxonomy" id="132476"/>
    <lineage>
        <taxon>Bacteria</taxon>
        <taxon>Pseudomonadati</taxon>
        <taxon>Pseudomonadota</taxon>
        <taxon>Gammaproteobacteria</taxon>
        <taxon>Pseudomonadales</taxon>
        <taxon>Pseudomonadaceae</taxon>
        <taxon>Pseudomonas</taxon>
    </lineage>
</organism>
<name>A0A0F4XGT5_9PSED</name>
<dbReference type="InterPro" id="IPR036909">
    <property type="entry name" value="Cyt_c-like_dom_sf"/>
</dbReference>
<protein>
    <submittedName>
        <fullName evidence="7">Membrane protein</fullName>
    </submittedName>
</protein>
<keyword evidence="2 4" id="KW-0479">Metal-binding</keyword>
<proteinExistence type="predicted"/>
<evidence type="ECO:0000256" key="1">
    <source>
        <dbReference type="ARBA" id="ARBA00022617"/>
    </source>
</evidence>
<dbReference type="SUPFAM" id="SSF46626">
    <property type="entry name" value="Cytochrome c"/>
    <property type="match status" value="1"/>
</dbReference>
<dbReference type="AlphaFoldDB" id="A0A0F4XGT5"/>
<dbReference type="GO" id="GO:0046872">
    <property type="term" value="F:metal ion binding"/>
    <property type="evidence" value="ECO:0007669"/>
    <property type="project" value="UniProtKB-KW"/>
</dbReference>
<keyword evidence="1 4" id="KW-0349">Heme</keyword>
<dbReference type="GO" id="GO:0020037">
    <property type="term" value="F:heme binding"/>
    <property type="evidence" value="ECO:0007669"/>
    <property type="project" value="InterPro"/>
</dbReference>
<comment type="caution">
    <text evidence="7">The sequence shown here is derived from an EMBL/GenBank/DDBJ whole genome shotgun (WGS) entry which is preliminary data.</text>
</comment>
<dbReference type="OrthoDB" id="9787495at2"/>
<feature type="domain" description="Cytochrome c" evidence="6">
    <location>
        <begin position="340"/>
        <end position="428"/>
    </location>
</feature>
<keyword evidence="5" id="KW-0812">Transmembrane</keyword>
<dbReference type="Proteomes" id="UP000033662">
    <property type="component" value="Unassembled WGS sequence"/>
</dbReference>
<feature type="transmembrane region" description="Helical" evidence="5">
    <location>
        <begin position="120"/>
        <end position="137"/>
    </location>
</feature>
<evidence type="ECO:0000256" key="3">
    <source>
        <dbReference type="ARBA" id="ARBA00023004"/>
    </source>
</evidence>
<accession>A0A0F4XGT5</accession>
<dbReference type="PATRIC" id="fig|132476.4.peg.5011"/>
<dbReference type="PROSITE" id="PS51007">
    <property type="entry name" value="CYTC"/>
    <property type="match status" value="1"/>
</dbReference>
<dbReference type="InterPro" id="IPR010389">
    <property type="entry name" value="Urate_ox_N"/>
</dbReference>
<sequence>MEAHMLEWLNLSVRWVHMITGVAWIGASFYFVWLENNLNRVNPRSGLAGDLWAIHGGGIYHLEKYKLAPPSMPDNLHWFKWEAYFTWMSGIALLCVVFYWNPTVYLLAPGSSLSGPEGVALGLGSLLVGWFVYSFLCDSALGKRPALLGVILFVLLIAAAYGFSKVFSGRGAYLHVGAVIGTIMVGNVFRIIMPAQRALVAAIAENRTPDPALPAKGLLRSRHNNYFTLPVLFIMISNHFPSTYGSQYNWLILAGIAVAAVLVRHYFNTRHDSNRFAWTLPVGALAMICLAYVTGPKPTAPEVAKAPGVIEYQPLPETAVGGGAKPATAPAAPTAAPTQAANAQGPSFEKVHSVIQERCSVCHSAKPTSPLFSAAPGGVMFDTPQQIQQQAARIQAQAVTSQIMPLGNITQMTQQERDLIGAWINQGARTN</sequence>
<reference evidence="7 8" key="1">
    <citation type="submission" date="2015-03" db="EMBL/GenBank/DDBJ databases">
        <title>Pseudomonas fluorescens 1855-344 Genome sequencing and assembly.</title>
        <authorList>
            <person name="Eng W.W.H."/>
            <person name="Gan H.M."/>
            <person name="Savka M.A."/>
        </authorList>
    </citation>
    <scope>NUCLEOTIDE SEQUENCE [LARGE SCALE GENOMIC DNA]</scope>
    <source>
        <strain evidence="7 8">1855-344</strain>
    </source>
</reference>
<evidence type="ECO:0000256" key="5">
    <source>
        <dbReference type="SAM" id="Phobius"/>
    </source>
</evidence>
<feature type="transmembrane region" description="Helical" evidence="5">
    <location>
        <begin position="170"/>
        <end position="189"/>
    </location>
</feature>
<dbReference type="EMBL" id="JZXC01000041">
    <property type="protein sequence ID" value="KKA04423.1"/>
    <property type="molecule type" value="Genomic_DNA"/>
</dbReference>
<feature type="transmembrane region" description="Helical" evidence="5">
    <location>
        <begin position="248"/>
        <end position="267"/>
    </location>
</feature>
<dbReference type="InterPro" id="IPR009056">
    <property type="entry name" value="Cyt_c-like_dom"/>
</dbReference>
<evidence type="ECO:0000256" key="4">
    <source>
        <dbReference type="PROSITE-ProRule" id="PRU00433"/>
    </source>
</evidence>
<evidence type="ECO:0000256" key="2">
    <source>
        <dbReference type="ARBA" id="ARBA00022723"/>
    </source>
</evidence>
<gene>
    <name evidence="7" type="ORF">VP02_28045</name>
</gene>
<feature type="transmembrane region" description="Helical" evidence="5">
    <location>
        <begin position="15"/>
        <end position="34"/>
    </location>
</feature>
<evidence type="ECO:0000313" key="7">
    <source>
        <dbReference type="EMBL" id="KKA04423.1"/>
    </source>
</evidence>
<feature type="transmembrane region" description="Helical" evidence="5">
    <location>
        <begin position="81"/>
        <end position="100"/>
    </location>
</feature>
<feature type="transmembrane region" description="Helical" evidence="5">
    <location>
        <begin position="146"/>
        <end position="164"/>
    </location>
</feature>
<feature type="transmembrane region" description="Helical" evidence="5">
    <location>
        <begin position="276"/>
        <end position="295"/>
    </location>
</feature>
<dbReference type="GO" id="GO:0009055">
    <property type="term" value="F:electron transfer activity"/>
    <property type="evidence" value="ECO:0007669"/>
    <property type="project" value="InterPro"/>
</dbReference>
<keyword evidence="5" id="KW-0472">Membrane</keyword>
<evidence type="ECO:0000313" key="8">
    <source>
        <dbReference type="Proteomes" id="UP000033662"/>
    </source>
</evidence>
<keyword evidence="5" id="KW-1133">Transmembrane helix</keyword>
<feature type="transmembrane region" description="Helical" evidence="5">
    <location>
        <begin position="226"/>
        <end position="242"/>
    </location>
</feature>
<evidence type="ECO:0000259" key="6">
    <source>
        <dbReference type="PROSITE" id="PS51007"/>
    </source>
</evidence>